<reference evidence="2 3" key="1">
    <citation type="submission" date="2024-02" db="EMBL/GenBank/DDBJ databases">
        <authorList>
            <person name="Daric V."/>
            <person name="Darras S."/>
        </authorList>
    </citation>
    <scope>NUCLEOTIDE SEQUENCE [LARGE SCALE GENOMIC DNA]</scope>
</reference>
<gene>
    <name evidence="2" type="ORF">CVLEPA_LOCUS14666</name>
</gene>
<name>A0ABP0FY81_CLALP</name>
<keyword evidence="3" id="KW-1185">Reference proteome</keyword>
<evidence type="ECO:0000256" key="1">
    <source>
        <dbReference type="SAM" id="MobiDB-lite"/>
    </source>
</evidence>
<accession>A0ABP0FY81</accession>
<organism evidence="2 3">
    <name type="scientific">Clavelina lepadiformis</name>
    <name type="common">Light-bulb sea squirt</name>
    <name type="synonym">Ascidia lepadiformis</name>
    <dbReference type="NCBI Taxonomy" id="159417"/>
    <lineage>
        <taxon>Eukaryota</taxon>
        <taxon>Metazoa</taxon>
        <taxon>Chordata</taxon>
        <taxon>Tunicata</taxon>
        <taxon>Ascidiacea</taxon>
        <taxon>Aplousobranchia</taxon>
        <taxon>Clavelinidae</taxon>
        <taxon>Clavelina</taxon>
    </lineage>
</organism>
<proteinExistence type="predicted"/>
<evidence type="ECO:0000313" key="2">
    <source>
        <dbReference type="EMBL" id="CAK8683613.1"/>
    </source>
</evidence>
<evidence type="ECO:0000313" key="3">
    <source>
        <dbReference type="Proteomes" id="UP001642483"/>
    </source>
</evidence>
<feature type="region of interest" description="Disordered" evidence="1">
    <location>
        <begin position="108"/>
        <end position="138"/>
    </location>
</feature>
<sequence length="138" mass="15797">MNWIDTRQARPWRRACHSRKQYDQLFTVADDLVLLASFEPDLQHALDRCASVCNQSGIKISIKQLRMNQERLTNEVILATPTGKRPTGRPRTKLDNYITDMAWSRLRTPFGRTDRRSERSPTVPGAPRAAAPTTHLRG</sequence>
<evidence type="ECO:0008006" key="4">
    <source>
        <dbReference type="Google" id="ProtNLM"/>
    </source>
</evidence>
<dbReference type="Proteomes" id="UP001642483">
    <property type="component" value="Unassembled WGS sequence"/>
</dbReference>
<comment type="caution">
    <text evidence="2">The sequence shown here is derived from an EMBL/GenBank/DDBJ whole genome shotgun (WGS) entry which is preliminary data.</text>
</comment>
<dbReference type="EMBL" id="CAWYQH010000097">
    <property type="protein sequence ID" value="CAK8683613.1"/>
    <property type="molecule type" value="Genomic_DNA"/>
</dbReference>
<protein>
    <recommendedName>
        <fullName evidence="4">Reverse transcriptase</fullName>
    </recommendedName>
</protein>